<dbReference type="Pfam" id="PF14470">
    <property type="entry name" value="bPH_3"/>
    <property type="match status" value="2"/>
</dbReference>
<keyword evidence="4" id="KW-1185">Reference proteome</keyword>
<proteinExistence type="predicted"/>
<dbReference type="InterPro" id="IPR039519">
    <property type="entry name" value="YokE-like_PH"/>
</dbReference>
<feature type="domain" description="YokE-like PH" evidence="2">
    <location>
        <begin position="262"/>
        <end position="351"/>
    </location>
</feature>
<dbReference type="Proteomes" id="UP000287853">
    <property type="component" value="Unassembled WGS sequence"/>
</dbReference>
<dbReference type="EMBL" id="MTKO01000068">
    <property type="protein sequence ID" value="RWX46182.1"/>
    <property type="molecule type" value="Genomic_DNA"/>
</dbReference>
<name>A0A444IZI7_9BACT</name>
<accession>A0A444IZI7</accession>
<evidence type="ECO:0000259" key="2">
    <source>
        <dbReference type="Pfam" id="PF14470"/>
    </source>
</evidence>
<evidence type="ECO:0000313" key="3">
    <source>
        <dbReference type="EMBL" id="RWX46182.1"/>
    </source>
</evidence>
<gene>
    <name evidence="3" type="ORF">H206_00354</name>
</gene>
<dbReference type="AlphaFoldDB" id="A0A444IZI7"/>
<feature type="domain" description="Zinc finger/thioredoxin putative" evidence="1">
    <location>
        <begin position="1"/>
        <end position="32"/>
    </location>
</feature>
<reference evidence="3 4" key="1">
    <citation type="submission" date="2017-01" db="EMBL/GenBank/DDBJ databases">
        <title>The cable genome- insights into the physiology and evolution of filamentous bacteria capable of sulfide oxidation via long distance electron transfer.</title>
        <authorList>
            <person name="Schreiber L."/>
            <person name="Bjerg J.T."/>
            <person name="Boggild A."/>
            <person name="Van De Vossenberg J."/>
            <person name="Meysman F."/>
            <person name="Nielsen L.P."/>
            <person name="Schramm A."/>
            <person name="Kjeldsen K.U."/>
        </authorList>
    </citation>
    <scope>NUCLEOTIDE SEQUENCE [LARGE SCALE GENOMIC DNA]</scope>
    <source>
        <strain evidence="3">MCF</strain>
    </source>
</reference>
<feature type="domain" description="YokE-like PH" evidence="2">
    <location>
        <begin position="128"/>
        <end position="209"/>
    </location>
</feature>
<organism evidence="3 4">
    <name type="scientific">Candidatus Electrothrix aarhusensis</name>
    <dbReference type="NCBI Taxonomy" id="1859131"/>
    <lineage>
        <taxon>Bacteria</taxon>
        <taxon>Pseudomonadati</taxon>
        <taxon>Thermodesulfobacteriota</taxon>
        <taxon>Desulfobulbia</taxon>
        <taxon>Desulfobulbales</taxon>
        <taxon>Desulfobulbaceae</taxon>
        <taxon>Candidatus Electrothrix</taxon>
    </lineage>
</organism>
<dbReference type="NCBIfam" id="TIGR02098">
    <property type="entry name" value="MJ0042_CXXC"/>
    <property type="match status" value="1"/>
</dbReference>
<sequence length="403" mass="45546">MKIRCEKCGKSYSVNESKIPAKGAKAKCKDCGILIIIPPKIAVQPEISNFKLCPKCGTKNEATSEDCFSCGIVFLKYQKLQEKNKRKKDLDEKKYTSNQKINKRLQELEAINLYCDKEEIEFLPEIINHDEVIIDIMTAMIGNTNWLIVPTTKRLIFLNKGSEINAIEINNSQVDQVSQHTTTLVGSSIHISSAGREFKLQYMPGDDSTRLSEILSCSTDGINIDSHICTSSLRINKQLQKLNEIDSFQTKKEIKYLPEVIREDEIIKYLASGYYKRNSWLIVATDQRLLFLDKGMLYGLKQVEMSYEQISSVSHQQGLILASITIATSGGDQTVEQIRKSDAPQLANIISKYVSKAKVTIQNSNNTPQYDITLQLERLSNLLEKGLLTKSEFTAQKEKLLTV</sequence>
<evidence type="ECO:0000259" key="1">
    <source>
        <dbReference type="Pfam" id="PF13717"/>
    </source>
</evidence>
<dbReference type="Pfam" id="PF13717">
    <property type="entry name" value="Zn_ribbon_4"/>
    <property type="match status" value="1"/>
</dbReference>
<evidence type="ECO:0000313" key="4">
    <source>
        <dbReference type="Proteomes" id="UP000287853"/>
    </source>
</evidence>
<dbReference type="InterPro" id="IPR011723">
    <property type="entry name" value="Znf/thioredoxin_put"/>
</dbReference>
<comment type="caution">
    <text evidence="3">The sequence shown here is derived from an EMBL/GenBank/DDBJ whole genome shotgun (WGS) entry which is preliminary data.</text>
</comment>
<protein>
    <submittedName>
        <fullName evidence="3">MJ0042 family finger-like domain-containing protein</fullName>
    </submittedName>
</protein>